<evidence type="ECO:0000313" key="3">
    <source>
        <dbReference type="Proteomes" id="UP000281553"/>
    </source>
</evidence>
<feature type="region of interest" description="Disordered" evidence="1">
    <location>
        <begin position="57"/>
        <end position="81"/>
    </location>
</feature>
<dbReference type="AlphaFoldDB" id="A0A3P6SZJ9"/>
<dbReference type="OrthoDB" id="10623430at2759"/>
<reference evidence="2 3" key="1">
    <citation type="submission" date="2018-11" db="EMBL/GenBank/DDBJ databases">
        <authorList>
            <consortium name="Pathogen Informatics"/>
        </authorList>
    </citation>
    <scope>NUCLEOTIDE SEQUENCE [LARGE SCALE GENOMIC DNA]</scope>
</reference>
<dbReference type="Proteomes" id="UP000281553">
    <property type="component" value="Unassembled WGS sequence"/>
</dbReference>
<protein>
    <submittedName>
        <fullName evidence="2">Uncharacterized protein</fullName>
    </submittedName>
</protein>
<feature type="compositionally biased region" description="Polar residues" evidence="1">
    <location>
        <begin position="60"/>
        <end position="76"/>
    </location>
</feature>
<dbReference type="EMBL" id="UYRU01042193">
    <property type="protein sequence ID" value="VDK73465.1"/>
    <property type="molecule type" value="Genomic_DNA"/>
</dbReference>
<evidence type="ECO:0000313" key="2">
    <source>
        <dbReference type="EMBL" id="VDK73465.1"/>
    </source>
</evidence>
<sequence length="168" mass="17846">MRETPVSSHMVYSQYPIYLKPVDAHSCTASGSPADSLMQLSSIPEQLERGILIPIPPKSELTNQGAVGKATSSSSGQKKHPQMDFLAPGQGMLMACVVPDVDKCSADSGKGQSDDDVFLHEGIPSKLPTGFIYVPVCSGLDSLRLRPNTEFIAVKANQLPTTTTSGNV</sequence>
<name>A0A3P6SZJ9_DIBLA</name>
<evidence type="ECO:0000256" key="1">
    <source>
        <dbReference type="SAM" id="MobiDB-lite"/>
    </source>
</evidence>
<proteinExistence type="predicted"/>
<keyword evidence="3" id="KW-1185">Reference proteome</keyword>
<organism evidence="2 3">
    <name type="scientific">Dibothriocephalus latus</name>
    <name type="common">Fish tapeworm</name>
    <name type="synonym">Diphyllobothrium latum</name>
    <dbReference type="NCBI Taxonomy" id="60516"/>
    <lineage>
        <taxon>Eukaryota</taxon>
        <taxon>Metazoa</taxon>
        <taxon>Spiralia</taxon>
        <taxon>Lophotrochozoa</taxon>
        <taxon>Platyhelminthes</taxon>
        <taxon>Cestoda</taxon>
        <taxon>Eucestoda</taxon>
        <taxon>Diphyllobothriidea</taxon>
        <taxon>Diphyllobothriidae</taxon>
        <taxon>Dibothriocephalus</taxon>
    </lineage>
</organism>
<accession>A0A3P6SZJ9</accession>
<gene>
    <name evidence="2" type="ORF">DILT_LOCUS2500</name>
</gene>